<evidence type="ECO:0000259" key="1">
    <source>
        <dbReference type="Pfam" id="PF12713"/>
    </source>
</evidence>
<evidence type="ECO:0000313" key="2">
    <source>
        <dbReference type="EMBL" id="KKM92373.1"/>
    </source>
</evidence>
<comment type="caution">
    <text evidence="2">The sequence shown here is derived from an EMBL/GenBank/DDBJ whole genome shotgun (WGS) entry which is preliminary data.</text>
</comment>
<dbReference type="Pfam" id="PF12713">
    <property type="entry name" value="DUF3806"/>
    <property type="match status" value="1"/>
</dbReference>
<feature type="domain" description="DUF3806" evidence="1">
    <location>
        <begin position="69"/>
        <end position="145"/>
    </location>
</feature>
<dbReference type="EMBL" id="LAZR01006401">
    <property type="protein sequence ID" value="KKM92373.1"/>
    <property type="molecule type" value="Genomic_DNA"/>
</dbReference>
<proteinExistence type="predicted"/>
<dbReference type="AlphaFoldDB" id="A0A0F9LFW7"/>
<organism evidence="2">
    <name type="scientific">marine sediment metagenome</name>
    <dbReference type="NCBI Taxonomy" id="412755"/>
    <lineage>
        <taxon>unclassified sequences</taxon>
        <taxon>metagenomes</taxon>
        <taxon>ecological metagenomes</taxon>
    </lineage>
</organism>
<accession>A0A0F9LFW7</accession>
<dbReference type="InterPro" id="IPR024266">
    <property type="entry name" value="DUF3806"/>
</dbReference>
<reference evidence="2" key="1">
    <citation type="journal article" date="2015" name="Nature">
        <title>Complex archaea that bridge the gap between prokaryotes and eukaryotes.</title>
        <authorList>
            <person name="Spang A."/>
            <person name="Saw J.H."/>
            <person name="Jorgensen S.L."/>
            <person name="Zaremba-Niedzwiedzka K."/>
            <person name="Martijn J."/>
            <person name="Lind A.E."/>
            <person name="van Eijk R."/>
            <person name="Schleper C."/>
            <person name="Guy L."/>
            <person name="Ettema T.J."/>
        </authorList>
    </citation>
    <scope>NUCLEOTIDE SEQUENCE</scope>
</reference>
<gene>
    <name evidence="2" type="ORF">LCGC14_1219150</name>
</gene>
<dbReference type="Gene3D" id="1.20.120.1090">
    <property type="match status" value="1"/>
</dbReference>
<protein>
    <recommendedName>
        <fullName evidence="1">DUF3806 domain-containing protein</fullName>
    </recommendedName>
</protein>
<sequence length="173" mass="19119">MLKSFLLLLVLASNSLSAQTDNGMNKDGRISQLTNEDCQALSSDRQWVNDLLTGFGSDLRLTKSPKDIPILHSLMDSGPFTDDASAELAVFGTVYGDVLAQEIGLNWVVVTDELGSEYALQYQNKKVFVFPRDLLIKRIERGERPSEIDLDAMLREISDEVTKQAEAAAVVKP</sequence>
<name>A0A0F9LFW7_9ZZZZ</name>